<dbReference type="Gene3D" id="1.10.10.1830">
    <property type="entry name" value="Non-ribosomal peptide synthase, adenylation domain"/>
    <property type="match status" value="1"/>
</dbReference>
<dbReference type="Pfam" id="PF18563">
    <property type="entry name" value="TubC_N"/>
    <property type="match status" value="1"/>
</dbReference>
<dbReference type="InterPro" id="IPR000873">
    <property type="entry name" value="AMP-dep_synth/lig_dom"/>
</dbReference>
<feature type="region of interest" description="Disordered" evidence="3">
    <location>
        <begin position="1366"/>
        <end position="1385"/>
    </location>
</feature>
<dbReference type="InterPro" id="IPR001242">
    <property type="entry name" value="Condensation_dom"/>
</dbReference>
<dbReference type="InterPro" id="IPR036736">
    <property type="entry name" value="ACP-like_sf"/>
</dbReference>
<dbReference type="InterPro" id="IPR023213">
    <property type="entry name" value="CAT-like_dom_sf"/>
</dbReference>
<dbReference type="SUPFAM" id="SSF52777">
    <property type="entry name" value="CoA-dependent acyltransferases"/>
    <property type="match status" value="2"/>
</dbReference>
<reference evidence="5" key="1">
    <citation type="submission" date="2022-11" db="EMBL/GenBank/DDBJ databases">
        <title>Minimal conservation of predation-associated metabolite biosynthetic gene clusters underscores biosynthetic potential of Myxococcota including descriptions for ten novel species: Archangium lansinium sp. nov., Myxococcus landrumus sp. nov., Nannocystis bai.</title>
        <authorList>
            <person name="Ahearne A."/>
            <person name="Stevens C."/>
            <person name="Dowd S."/>
        </authorList>
    </citation>
    <scope>NUCLEOTIDE SEQUENCE</scope>
    <source>
        <strain evidence="5">Fl3</strain>
    </source>
</reference>
<dbReference type="Gene3D" id="1.10.1200.10">
    <property type="entry name" value="ACP-like"/>
    <property type="match status" value="1"/>
</dbReference>
<evidence type="ECO:0000313" key="6">
    <source>
        <dbReference type="Proteomes" id="UP001164459"/>
    </source>
</evidence>
<dbReference type="Gene3D" id="3.30.300.30">
    <property type="match status" value="2"/>
</dbReference>
<evidence type="ECO:0000256" key="1">
    <source>
        <dbReference type="ARBA" id="ARBA00022450"/>
    </source>
</evidence>
<evidence type="ECO:0000256" key="2">
    <source>
        <dbReference type="ARBA" id="ARBA00022553"/>
    </source>
</evidence>
<keyword evidence="2" id="KW-0597">Phosphoprotein</keyword>
<dbReference type="InterPro" id="IPR013217">
    <property type="entry name" value="Methyltransf_12"/>
</dbReference>
<dbReference type="InterPro" id="IPR042099">
    <property type="entry name" value="ANL_N_sf"/>
</dbReference>
<keyword evidence="1" id="KW-0596">Phosphopantetheine</keyword>
<dbReference type="Gene3D" id="3.30.559.30">
    <property type="entry name" value="Nonribosomal peptide synthetase, condensation domain"/>
    <property type="match status" value="1"/>
</dbReference>
<dbReference type="SUPFAM" id="SSF56801">
    <property type="entry name" value="Acetyl-CoA synthetase-like"/>
    <property type="match status" value="1"/>
</dbReference>
<dbReference type="Gene3D" id="3.40.50.150">
    <property type="entry name" value="Vaccinia Virus protein VP39"/>
    <property type="match status" value="1"/>
</dbReference>
<dbReference type="Proteomes" id="UP001164459">
    <property type="component" value="Chromosome"/>
</dbReference>
<feature type="domain" description="Carrier" evidence="4">
    <location>
        <begin position="1447"/>
        <end position="1522"/>
    </location>
</feature>
<dbReference type="Gene3D" id="3.30.559.10">
    <property type="entry name" value="Chloramphenicol acetyltransferase-like domain"/>
    <property type="match status" value="1"/>
</dbReference>
<dbReference type="InterPro" id="IPR020806">
    <property type="entry name" value="PKS_PP-bd"/>
</dbReference>
<dbReference type="InterPro" id="IPR029063">
    <property type="entry name" value="SAM-dependent_MTases_sf"/>
</dbReference>
<dbReference type="Pfam" id="PF00550">
    <property type="entry name" value="PP-binding"/>
    <property type="match status" value="1"/>
</dbReference>
<sequence>MSTLTQLVEQLLVAGAELSIEDGKLRVRAPDGVLTPERLAALRDARDELLRLLPAHRFEAPMSAGQEGLWFIQTSAPDSSAYNVGVALDLESAHDHAPALRRALQRLVDRHMLLRARYEAVEGRPRQLVDAHRTVPLTELDAAGWTREQVERAASEFHLRPFDLAVEGGFRACLLRRGPGASVLVLCVHHVAVDGWSIRMIGDELLRLLAADGQPNPLPPVRRTYLQFVAAQRELLASRGDALREQAVAALTGAPHVLDLPTDRPRPPLQTFRGATHSQAVDPALVDRLRALGRAEGVTLYTIFLAAFQALLFRYTGQEDFCVGSAAALREREELASVFGYMVNAIVLRAQISADDPPPFSALLQRTRERVLGALELQEYPFPLLAKHLLGERDPGRPPVFQVMFSYQRAQALGEAALRLMTGQAVEVAGVRVAQVALAQTISEVDLILEITEHAAGLELGIRYNTDLFDAATIARMAGHLQTLLAGVVADPRCPVSRLPLLTDAEREQQVVAWNRNDAPFSSELCLHEMFEAQVDRDPDAIALVDFCNQPEGSRGVAYTYGELERRANQVAHRLRRLGVGPDVLVSMCMERGADLVVCLLGILKAGGAYVPLDPEHPRRRLAAVLADAAAPVVVTRGRLLSVLPEVTAQLVDVDRGFADEPVTRPDSGVRAGDLAAVLYTSGSTGEPNGAVLEHRGLVNSVEATVRILESGPGSRLIHILSFNFDGALAKLFWMLACGGTVQLAPRDGDYLGKALIALIERERSTHTFFPPAMLAAMPDAELPTLHTILVGGERCTPEVVARWGRTRRLINIYGPTETSILVTSWRCVDDGLPPPIGRLIPNIQAYVLDRWGQVVPAGVAGELHLAGVGVGRGYHDRPDATARKYSDDPFRGGRLYRTGDLVRWRVLPGEAPTLEFIRRIDNLVKLRGYRLELGEIEAPLRASPLVREAVVTVVEGATPNTQRLVAYVTPARRDSTREQELAHVASWDAIYEKVVAPGLDTTRGRAEAPAPQAALEGDLTLDLRGWKNSYTGEDIDPAQMRVWAESTGARILGLAPRDVLEIGCGSGMLLARIAPRVRRYRGTDLSSYAITKAAALKAHLGGLGHVEVSQQPAHDFSGLGGDYDTVILNSVVQYFPSAAYLRHVLAGLLARMGERGAIFLGDIRSLPLLETYHASVEHHRNPGATRRDLHARVGRALVRDNELVLDPRFFTELRAEFPQIVDVEVAPKRGAFLNELTQFRYDVTLRLGVEPQGQAPHEWRDAGAIDLAGVRAWLADAPAGRVLGLRDLSNARLAALDDLRRWLHGDDERAWQSAPPDPRAWDPEALFALEDELGCRVRLSWAAGRRDGSFDAAIAAGRDTVPRVPLAPPAALGPRTDLASDPLQGERQRELVTALRRELRDALPHYLIPSAIVVLPQIPININGKVDVRALPPPEHLRDSDAALVEPRNDVERGLADVWCTLLGLDRVGIDDDFFEVGGDSLLAVQAMSRLPAVFGVELPVRALLEKPTIREVARHVELARATLQLAARPEPGPARRQSGRL</sequence>
<evidence type="ECO:0000313" key="5">
    <source>
        <dbReference type="EMBL" id="WAS96617.1"/>
    </source>
</evidence>
<dbReference type="SUPFAM" id="SSF53335">
    <property type="entry name" value="S-adenosyl-L-methionine-dependent methyltransferases"/>
    <property type="match status" value="1"/>
</dbReference>
<dbReference type="RefSeq" id="WP_269038983.1">
    <property type="nucleotide sequence ID" value="NZ_CP114040.1"/>
</dbReference>
<dbReference type="PANTHER" id="PTHR45527:SF1">
    <property type="entry name" value="FATTY ACID SYNTHASE"/>
    <property type="match status" value="1"/>
</dbReference>
<dbReference type="InterPro" id="IPR044894">
    <property type="entry name" value="TubC_N_sf"/>
</dbReference>
<dbReference type="SUPFAM" id="SSF47336">
    <property type="entry name" value="ACP-like"/>
    <property type="match status" value="1"/>
</dbReference>
<gene>
    <name evidence="5" type="ORF">O0S08_10705</name>
</gene>
<dbReference type="InterPro" id="IPR041464">
    <property type="entry name" value="TubC_N"/>
</dbReference>
<protein>
    <submittedName>
        <fullName evidence="5">Amino acid adenylation domain-containing protein</fullName>
    </submittedName>
</protein>
<dbReference type="PROSITE" id="PS50075">
    <property type="entry name" value="CARRIER"/>
    <property type="match status" value="1"/>
</dbReference>
<dbReference type="Pfam" id="PF00501">
    <property type="entry name" value="AMP-binding"/>
    <property type="match status" value="1"/>
</dbReference>
<dbReference type="NCBIfam" id="TIGR01733">
    <property type="entry name" value="AA-adenyl-dom"/>
    <property type="match status" value="1"/>
</dbReference>
<proteinExistence type="predicted"/>
<evidence type="ECO:0000256" key="3">
    <source>
        <dbReference type="SAM" id="MobiDB-lite"/>
    </source>
</evidence>
<accession>A0ABY7HBX7</accession>
<dbReference type="Gene3D" id="3.40.50.12780">
    <property type="entry name" value="N-terminal domain of ligase-like"/>
    <property type="match status" value="1"/>
</dbReference>
<dbReference type="InterPro" id="IPR045851">
    <property type="entry name" value="AMP-bd_C_sf"/>
</dbReference>
<keyword evidence="6" id="KW-1185">Reference proteome</keyword>
<dbReference type="InterPro" id="IPR010071">
    <property type="entry name" value="AA_adenyl_dom"/>
</dbReference>
<dbReference type="CDD" id="cd05930">
    <property type="entry name" value="A_NRPS"/>
    <property type="match status" value="1"/>
</dbReference>
<organism evidence="5 6">
    <name type="scientific">Nannocystis punicea</name>
    <dbReference type="NCBI Taxonomy" id="2995304"/>
    <lineage>
        <taxon>Bacteria</taxon>
        <taxon>Pseudomonadati</taxon>
        <taxon>Myxococcota</taxon>
        <taxon>Polyangia</taxon>
        <taxon>Nannocystales</taxon>
        <taxon>Nannocystaceae</taxon>
        <taxon>Nannocystis</taxon>
    </lineage>
</organism>
<dbReference type="PIRSF" id="PIRSF001617">
    <property type="entry name" value="Alpha-AR"/>
    <property type="match status" value="1"/>
</dbReference>
<dbReference type="CDD" id="cd19531">
    <property type="entry name" value="LCL_NRPS-like"/>
    <property type="match status" value="1"/>
</dbReference>
<evidence type="ECO:0000259" key="4">
    <source>
        <dbReference type="PROSITE" id="PS50075"/>
    </source>
</evidence>
<dbReference type="CDD" id="cd02440">
    <property type="entry name" value="AdoMet_MTases"/>
    <property type="match status" value="1"/>
</dbReference>
<dbReference type="Pfam" id="PF00668">
    <property type="entry name" value="Condensation"/>
    <property type="match status" value="1"/>
</dbReference>
<dbReference type="EMBL" id="CP114040">
    <property type="protein sequence ID" value="WAS96617.1"/>
    <property type="molecule type" value="Genomic_DNA"/>
</dbReference>
<dbReference type="SMART" id="SM00823">
    <property type="entry name" value="PKS_PP"/>
    <property type="match status" value="1"/>
</dbReference>
<name>A0ABY7HBX7_9BACT</name>
<dbReference type="Pfam" id="PF08242">
    <property type="entry name" value="Methyltransf_12"/>
    <property type="match status" value="1"/>
</dbReference>
<dbReference type="PANTHER" id="PTHR45527">
    <property type="entry name" value="NONRIBOSOMAL PEPTIDE SYNTHETASE"/>
    <property type="match status" value="1"/>
</dbReference>
<dbReference type="InterPro" id="IPR009081">
    <property type="entry name" value="PP-bd_ACP"/>
</dbReference>